<dbReference type="AlphaFoldDB" id="A0A917TIA9"/>
<dbReference type="Proteomes" id="UP000618460">
    <property type="component" value="Unassembled WGS sequence"/>
</dbReference>
<feature type="transmembrane region" description="Helical" evidence="1">
    <location>
        <begin position="165"/>
        <end position="190"/>
    </location>
</feature>
<organism evidence="2 3">
    <name type="scientific">Paraliobacillus quinghaiensis</name>
    <dbReference type="NCBI Taxonomy" id="470815"/>
    <lineage>
        <taxon>Bacteria</taxon>
        <taxon>Bacillati</taxon>
        <taxon>Bacillota</taxon>
        <taxon>Bacilli</taxon>
        <taxon>Bacillales</taxon>
        <taxon>Bacillaceae</taxon>
        <taxon>Paraliobacillus</taxon>
    </lineage>
</organism>
<reference evidence="2" key="2">
    <citation type="submission" date="2020-09" db="EMBL/GenBank/DDBJ databases">
        <authorList>
            <person name="Sun Q."/>
            <person name="Zhou Y."/>
        </authorList>
    </citation>
    <scope>NUCLEOTIDE SEQUENCE</scope>
    <source>
        <strain evidence="2">CGMCC 1.6333</strain>
    </source>
</reference>
<dbReference type="RefSeq" id="WP_117152302.1">
    <property type="nucleotide sequence ID" value="NZ_BMLG01000001.1"/>
</dbReference>
<accession>A0A917TIA9</accession>
<protein>
    <submittedName>
        <fullName evidence="2">Permease</fullName>
    </submittedName>
</protein>
<keyword evidence="1" id="KW-1133">Transmembrane helix</keyword>
<feature type="transmembrane region" description="Helical" evidence="1">
    <location>
        <begin position="104"/>
        <end position="122"/>
    </location>
</feature>
<reference evidence="2" key="1">
    <citation type="journal article" date="2014" name="Int. J. Syst. Evol. Microbiol.">
        <title>Complete genome sequence of Corynebacterium casei LMG S-19264T (=DSM 44701T), isolated from a smear-ripened cheese.</title>
        <authorList>
            <consortium name="US DOE Joint Genome Institute (JGI-PGF)"/>
            <person name="Walter F."/>
            <person name="Albersmeier A."/>
            <person name="Kalinowski J."/>
            <person name="Ruckert C."/>
        </authorList>
    </citation>
    <scope>NUCLEOTIDE SEQUENCE</scope>
    <source>
        <strain evidence="2">CGMCC 1.6333</strain>
    </source>
</reference>
<dbReference type="InterPro" id="IPR011737">
    <property type="entry name" value="CHP02206_TP0381"/>
</dbReference>
<dbReference type="NCBIfam" id="TIGR02206">
    <property type="entry name" value="intg_mem_TP0381"/>
    <property type="match status" value="1"/>
</dbReference>
<dbReference type="OrthoDB" id="9813172at2"/>
<dbReference type="Pfam" id="PF14808">
    <property type="entry name" value="TMEM164"/>
    <property type="match status" value="1"/>
</dbReference>
<gene>
    <name evidence="2" type="ORF">GCM10011351_06740</name>
</gene>
<dbReference type="EMBL" id="BMLG01000001">
    <property type="protein sequence ID" value="GGM23610.1"/>
    <property type="molecule type" value="Genomic_DNA"/>
</dbReference>
<feature type="transmembrane region" description="Helical" evidence="1">
    <location>
        <begin position="77"/>
        <end position="97"/>
    </location>
</feature>
<feature type="transmembrane region" description="Helical" evidence="1">
    <location>
        <begin position="134"/>
        <end position="153"/>
    </location>
</feature>
<keyword evidence="1" id="KW-0472">Membrane</keyword>
<evidence type="ECO:0000313" key="3">
    <source>
        <dbReference type="Proteomes" id="UP000618460"/>
    </source>
</evidence>
<evidence type="ECO:0000256" key="1">
    <source>
        <dbReference type="SAM" id="Phobius"/>
    </source>
</evidence>
<feature type="transmembrane region" description="Helical" evidence="1">
    <location>
        <begin position="210"/>
        <end position="230"/>
    </location>
</feature>
<comment type="caution">
    <text evidence="2">The sequence shown here is derived from an EMBL/GenBank/DDBJ whole genome shotgun (WGS) entry which is preliminary data.</text>
</comment>
<feature type="transmembrane region" description="Helical" evidence="1">
    <location>
        <begin position="12"/>
        <end position="38"/>
    </location>
</feature>
<proteinExistence type="predicted"/>
<sequence>MDELISFNRTDYPFQLFSLSHISIVLLTLSLIGWMYFYRESIKEKYKKHIKNTLFMSLIAGEIFFQLWYLFHGRWSLTINLPLQLSSISLYLCVIMLLTKNYKVFEVAFFVSLTGAFIAIITPELFFGFPHIRFFQFFIVHIAIVLSCFYMVWIEGYKPTVKSVIKAFIVLNIIAVFVFIINQIIGSNYMFLSKKPSNVSVIDFLGSYPWYILSLEVVALTLFIFLYLAVIKFTEKDNS</sequence>
<feature type="transmembrane region" description="Helical" evidence="1">
    <location>
        <begin position="50"/>
        <end position="71"/>
    </location>
</feature>
<evidence type="ECO:0000313" key="2">
    <source>
        <dbReference type="EMBL" id="GGM23610.1"/>
    </source>
</evidence>
<keyword evidence="1" id="KW-0812">Transmembrane</keyword>
<name>A0A917TIA9_9BACI</name>
<keyword evidence="3" id="KW-1185">Reference proteome</keyword>